<evidence type="ECO:0000313" key="1">
    <source>
        <dbReference type="EMBL" id="CAA9393511.1"/>
    </source>
</evidence>
<sequence>MPRRERATGEDEMTRPADWIGMTVIMGTDMYGDDTVGTLEEVNDRGVVVRHGIVEVESEVVEFEADTEGDVVEIESEIEGEPERQAIFYPWAKINWMYHPEE</sequence>
<accession>A0A6J4NPD8</accession>
<dbReference type="AlphaFoldDB" id="A0A6J4NPD8"/>
<organism evidence="1">
    <name type="scientific">uncultured Rubrobacteraceae bacterium</name>
    <dbReference type="NCBI Taxonomy" id="349277"/>
    <lineage>
        <taxon>Bacteria</taxon>
        <taxon>Bacillati</taxon>
        <taxon>Actinomycetota</taxon>
        <taxon>Rubrobacteria</taxon>
        <taxon>Rubrobacterales</taxon>
        <taxon>Rubrobacteraceae</taxon>
        <taxon>environmental samples</taxon>
    </lineage>
</organism>
<gene>
    <name evidence="1" type="ORF">AVDCRST_MAG01-01-604</name>
</gene>
<protein>
    <submittedName>
        <fullName evidence="1">Uncharacterized protein</fullName>
    </submittedName>
</protein>
<proteinExistence type="predicted"/>
<dbReference type="EMBL" id="CADCUW010000101">
    <property type="protein sequence ID" value="CAA9393511.1"/>
    <property type="molecule type" value="Genomic_DNA"/>
</dbReference>
<reference evidence="1" key="1">
    <citation type="submission" date="2020-02" db="EMBL/GenBank/DDBJ databases">
        <authorList>
            <person name="Meier V. D."/>
        </authorList>
    </citation>
    <scope>NUCLEOTIDE SEQUENCE</scope>
    <source>
        <strain evidence="1">AVDCRST_MAG01</strain>
    </source>
</reference>
<name>A0A6J4NPD8_9ACTN</name>